<evidence type="ECO:0000313" key="2">
    <source>
        <dbReference type="EMBL" id="GKV21088.1"/>
    </source>
</evidence>
<dbReference type="PANTHER" id="PTHR48213:SF1">
    <property type="entry name" value="PROSTATIC SPERMINE-BINDING-LIKE PROTEIN"/>
    <property type="match status" value="1"/>
</dbReference>
<evidence type="ECO:0000313" key="3">
    <source>
        <dbReference type="Proteomes" id="UP001054252"/>
    </source>
</evidence>
<dbReference type="Proteomes" id="UP001054252">
    <property type="component" value="Unassembled WGS sequence"/>
</dbReference>
<reference evidence="2 3" key="1">
    <citation type="journal article" date="2021" name="Commun. Biol.">
        <title>The genome of Shorea leprosula (Dipterocarpaceae) highlights the ecological relevance of drought in aseasonal tropical rainforests.</title>
        <authorList>
            <person name="Ng K.K.S."/>
            <person name="Kobayashi M.J."/>
            <person name="Fawcett J.A."/>
            <person name="Hatakeyama M."/>
            <person name="Paape T."/>
            <person name="Ng C.H."/>
            <person name="Ang C.C."/>
            <person name="Tnah L.H."/>
            <person name="Lee C.T."/>
            <person name="Nishiyama T."/>
            <person name="Sese J."/>
            <person name="O'Brien M.J."/>
            <person name="Copetti D."/>
            <person name="Mohd Noor M.I."/>
            <person name="Ong R.C."/>
            <person name="Putra M."/>
            <person name="Sireger I.Z."/>
            <person name="Indrioko S."/>
            <person name="Kosugi Y."/>
            <person name="Izuno A."/>
            <person name="Isagi Y."/>
            <person name="Lee S.L."/>
            <person name="Shimizu K.K."/>
        </authorList>
    </citation>
    <scope>NUCLEOTIDE SEQUENCE [LARGE SCALE GENOMIC DNA]</scope>
    <source>
        <strain evidence="2">214</strain>
    </source>
</reference>
<comment type="caution">
    <text evidence="2">The sequence shown here is derived from an EMBL/GenBank/DDBJ whole genome shotgun (WGS) entry which is preliminary data.</text>
</comment>
<proteinExistence type="predicted"/>
<organism evidence="2 3">
    <name type="scientific">Rubroshorea leprosula</name>
    <dbReference type="NCBI Taxonomy" id="152421"/>
    <lineage>
        <taxon>Eukaryota</taxon>
        <taxon>Viridiplantae</taxon>
        <taxon>Streptophyta</taxon>
        <taxon>Embryophyta</taxon>
        <taxon>Tracheophyta</taxon>
        <taxon>Spermatophyta</taxon>
        <taxon>Magnoliopsida</taxon>
        <taxon>eudicotyledons</taxon>
        <taxon>Gunneridae</taxon>
        <taxon>Pentapetalae</taxon>
        <taxon>rosids</taxon>
        <taxon>malvids</taxon>
        <taxon>Malvales</taxon>
        <taxon>Dipterocarpaceae</taxon>
        <taxon>Rubroshorea</taxon>
    </lineage>
</organism>
<feature type="region of interest" description="Disordered" evidence="1">
    <location>
        <begin position="26"/>
        <end position="72"/>
    </location>
</feature>
<protein>
    <submittedName>
        <fullName evidence="2">Uncharacterized protein</fullName>
    </submittedName>
</protein>
<gene>
    <name evidence="2" type="ORF">SLEP1_g31105</name>
</gene>
<dbReference type="AlphaFoldDB" id="A0AAV5K7F6"/>
<keyword evidence="3" id="KW-1185">Reference proteome</keyword>
<evidence type="ECO:0000256" key="1">
    <source>
        <dbReference type="SAM" id="MobiDB-lite"/>
    </source>
</evidence>
<accession>A0AAV5K7F6</accession>
<sequence length="206" mass="22325">MAKLTPSTGQFSVEDEWVVVSSFDTDSDGVISLDDDDADSLERSALSSSSGNHQGLGSVQGHDGADQTLGPVQDLDGVDHILGSIQDLDGVEESAGIIHDFGGVDETLDVIRGRGGTFDQYGTYYDGGTHQEKEDLDEDYDKGDEAYGLDDELVPWAVSGKFGRQRMRKLGKRACAKMHTSKRPPYLYVKPGCVRGKHGLGLKHNY</sequence>
<dbReference type="EMBL" id="BPVZ01000056">
    <property type="protein sequence ID" value="GKV21088.1"/>
    <property type="molecule type" value="Genomic_DNA"/>
</dbReference>
<dbReference type="PANTHER" id="PTHR48213">
    <property type="entry name" value="VID27-LIKE PROTEIN"/>
    <property type="match status" value="1"/>
</dbReference>
<name>A0AAV5K7F6_9ROSI</name>